<reference evidence="4" key="1">
    <citation type="journal article" date="2020" name="mSystems">
        <title>Genome- and Community-Level Interaction Insights into Carbon Utilization and Element Cycling Functions of Hydrothermarchaeota in Hydrothermal Sediment.</title>
        <authorList>
            <person name="Zhou Z."/>
            <person name="Liu Y."/>
            <person name="Xu W."/>
            <person name="Pan J."/>
            <person name="Luo Z.H."/>
            <person name="Li M."/>
        </authorList>
    </citation>
    <scope>NUCLEOTIDE SEQUENCE [LARGE SCALE GENOMIC DNA]</scope>
    <source>
        <strain evidence="4">SpSt-210</strain>
    </source>
</reference>
<feature type="transmembrane region" description="Helical" evidence="2">
    <location>
        <begin position="472"/>
        <end position="492"/>
    </location>
</feature>
<feature type="transmembrane region" description="Helical" evidence="2">
    <location>
        <begin position="375"/>
        <end position="394"/>
    </location>
</feature>
<keyword evidence="2" id="KW-0472">Membrane</keyword>
<keyword evidence="4" id="KW-0808">Transferase</keyword>
<sequence length="555" mass="60864">MTRDTGGISRWTRGELAGSTDPQPDQETGRGEAHGLSCACGRDIGDPGSLRCWVAPGVRVIESGASAWIVALSPLRIWQVRPPALLLLERCREGHTLGEAVATVPSLRPEAALRFLERLAENGVVHFEPALTRGDLPSVSVVIPVRNRPRAIDACLAAIARLDYPRDRLEVIVVDDASTDETPSTVERWAARLPLRLIRMSSPSGPSACRNRGAAEARGEVLAFTDSDCLPEPAWLLNLIPELSIPRVVAAGGAVLPAAEESWLQRYEAVRSPLYHGRRRAVVRPRSPVPYLVTANLIIRRCCFLAAGGFAEIHPGEDVDLIWRLCAGGARVHYRPDGVIRHDHRDRLWPFMRRRAAYAGSEAVLLQRHPDNGRYLVVPMALVLGVVWTLVNITARRRRPWFGLALPAAELALAAWKVRGDGVPVETRAVLGALLRGYGAFLYWSAVNVGRYYAVPLLGFSFAARPPGLRRALGIALGVCLLGPAIVDWLRFRPRLSLAGFALAHVLDALAYHLGSLVACARYRTLRPLRLDLVAQWPVLWAPSISSDATRQGRR</sequence>
<name>A0A831TDQ0_9BACT</name>
<dbReference type="InterPro" id="IPR023981">
    <property type="entry name" value="MftF"/>
</dbReference>
<organism evidence="4">
    <name type="scientific">Thermorudis peleae</name>
    <dbReference type="NCBI Taxonomy" id="1382356"/>
    <lineage>
        <taxon>Bacteria</taxon>
        <taxon>Pseudomonadati</taxon>
        <taxon>Thermomicrobiota</taxon>
        <taxon>Thermomicrobia</taxon>
        <taxon>Thermomicrobia incertae sedis</taxon>
        <taxon>Thermorudis</taxon>
    </lineage>
</organism>
<feature type="domain" description="Glycosyltransferase 2-like" evidence="3">
    <location>
        <begin position="140"/>
        <end position="280"/>
    </location>
</feature>
<evidence type="ECO:0000256" key="2">
    <source>
        <dbReference type="SAM" id="Phobius"/>
    </source>
</evidence>
<comment type="caution">
    <text evidence="4">The sequence shown here is derived from an EMBL/GenBank/DDBJ whole genome shotgun (WGS) entry which is preliminary data.</text>
</comment>
<dbReference type="GO" id="GO:0016740">
    <property type="term" value="F:transferase activity"/>
    <property type="evidence" value="ECO:0007669"/>
    <property type="project" value="UniProtKB-KW"/>
</dbReference>
<dbReference type="Pfam" id="PF00535">
    <property type="entry name" value="Glycos_transf_2"/>
    <property type="match status" value="1"/>
</dbReference>
<dbReference type="AlphaFoldDB" id="A0A831TDQ0"/>
<evidence type="ECO:0000256" key="1">
    <source>
        <dbReference type="SAM" id="MobiDB-lite"/>
    </source>
</evidence>
<keyword evidence="2" id="KW-0812">Transmembrane</keyword>
<dbReference type="PANTHER" id="PTHR43646:SF6">
    <property type="entry name" value="PRE-MYCOFACTOCIN GLYCOSYLTRANSFERASE"/>
    <property type="match status" value="1"/>
</dbReference>
<feature type="transmembrane region" description="Helical" evidence="2">
    <location>
        <begin position="438"/>
        <end position="460"/>
    </location>
</feature>
<accession>A0A831TDQ0</accession>
<evidence type="ECO:0000313" key="4">
    <source>
        <dbReference type="EMBL" id="HEG91922.1"/>
    </source>
</evidence>
<dbReference type="EMBL" id="DSIY01000252">
    <property type="protein sequence ID" value="HEG91922.1"/>
    <property type="molecule type" value="Genomic_DNA"/>
</dbReference>
<dbReference type="NCBIfam" id="TIGR03965">
    <property type="entry name" value="mycofact_glyco"/>
    <property type="match status" value="1"/>
</dbReference>
<feature type="transmembrane region" description="Helical" evidence="2">
    <location>
        <begin position="401"/>
        <end position="418"/>
    </location>
</feature>
<proteinExistence type="predicted"/>
<feature type="region of interest" description="Disordered" evidence="1">
    <location>
        <begin position="1"/>
        <end position="34"/>
    </location>
</feature>
<dbReference type="PANTHER" id="PTHR43646">
    <property type="entry name" value="GLYCOSYLTRANSFERASE"/>
    <property type="match status" value="1"/>
</dbReference>
<dbReference type="Gene3D" id="3.90.550.10">
    <property type="entry name" value="Spore Coat Polysaccharide Biosynthesis Protein SpsA, Chain A"/>
    <property type="match status" value="1"/>
</dbReference>
<dbReference type="InterPro" id="IPR029044">
    <property type="entry name" value="Nucleotide-diphossugar_trans"/>
</dbReference>
<keyword evidence="2" id="KW-1133">Transmembrane helix</keyword>
<dbReference type="InterPro" id="IPR001173">
    <property type="entry name" value="Glyco_trans_2-like"/>
</dbReference>
<dbReference type="SUPFAM" id="SSF53448">
    <property type="entry name" value="Nucleotide-diphospho-sugar transferases"/>
    <property type="match status" value="1"/>
</dbReference>
<gene>
    <name evidence="4" type="primary">mftF</name>
    <name evidence="4" type="ORF">ENP34_10865</name>
</gene>
<feature type="transmembrane region" description="Helical" evidence="2">
    <location>
        <begin position="498"/>
        <end position="521"/>
    </location>
</feature>
<protein>
    <submittedName>
        <fullName evidence="4">Mycofactocin system glycosyltransferase</fullName>
    </submittedName>
</protein>
<evidence type="ECO:0000259" key="3">
    <source>
        <dbReference type="Pfam" id="PF00535"/>
    </source>
</evidence>